<dbReference type="SUPFAM" id="SSF46785">
    <property type="entry name" value="Winged helix' DNA-binding domain"/>
    <property type="match status" value="1"/>
</dbReference>
<dbReference type="InterPro" id="IPR036388">
    <property type="entry name" value="WH-like_DNA-bd_sf"/>
</dbReference>
<dbReference type="SMART" id="SM01134">
    <property type="entry name" value="DeoRC"/>
    <property type="match status" value="1"/>
</dbReference>
<dbReference type="OrthoDB" id="7688673at2"/>
<dbReference type="PROSITE" id="PS51000">
    <property type="entry name" value="HTH_DEOR_2"/>
    <property type="match status" value="1"/>
</dbReference>
<gene>
    <name evidence="4" type="ORF">D7U36_05920</name>
</gene>
<sequence>MSVDRGEREKRILALLGRDGSLSVKALSHDLGVSEVTVRSQLSEMEERGLLTRTHGGAQANTMRSVLERAHQHPQAKERIARAAASLVHDDDRIMIEAGTTTAQVVRFLTAVHGVQIVTNSLLVLTYARQVPGLSVTLTGGEFDTESESMVGPMALQAIRAFNVRLAFVGTDGFTVDRGMTTGFSEGAEALKAMSERAEETWLLSDSSKYGRAGFVGVMPLGDLAGIITDEGLDDSAAAALKDVGCRLMIAR</sequence>
<reference evidence="4 5" key="1">
    <citation type="submission" date="2018-10" db="EMBL/GenBank/DDBJ databases">
        <title>Propionibacterium australiense Genome Sequencing and Assembly.</title>
        <authorList>
            <person name="Bernier A.-M."/>
            <person name="Bernard K."/>
        </authorList>
    </citation>
    <scope>NUCLEOTIDE SEQUENCE [LARGE SCALE GENOMIC DNA]</scope>
    <source>
        <strain evidence="4 5">NML98A078</strain>
    </source>
</reference>
<dbReference type="GO" id="GO:0003700">
    <property type="term" value="F:DNA-binding transcription factor activity"/>
    <property type="evidence" value="ECO:0007669"/>
    <property type="project" value="InterPro"/>
</dbReference>
<dbReference type="RefSeq" id="WP_121588116.1">
    <property type="nucleotide sequence ID" value="NZ_RCIW01000007.1"/>
</dbReference>
<evidence type="ECO:0000313" key="4">
    <source>
        <dbReference type="EMBL" id="RLP10815.1"/>
    </source>
</evidence>
<evidence type="ECO:0000313" key="5">
    <source>
        <dbReference type="Proteomes" id="UP000279336"/>
    </source>
</evidence>
<dbReference type="InterPro" id="IPR011991">
    <property type="entry name" value="ArsR-like_HTH"/>
</dbReference>
<evidence type="ECO:0000256" key="1">
    <source>
        <dbReference type="ARBA" id="ARBA00023015"/>
    </source>
</evidence>
<dbReference type="Proteomes" id="UP000279336">
    <property type="component" value="Unassembled WGS sequence"/>
</dbReference>
<keyword evidence="2" id="KW-0804">Transcription</keyword>
<evidence type="ECO:0000259" key="3">
    <source>
        <dbReference type="PROSITE" id="PS51000"/>
    </source>
</evidence>
<dbReference type="SMART" id="SM00420">
    <property type="entry name" value="HTH_DEOR"/>
    <property type="match status" value="1"/>
</dbReference>
<dbReference type="Gene3D" id="1.10.10.10">
    <property type="entry name" value="Winged helix-like DNA-binding domain superfamily/Winged helix DNA-binding domain"/>
    <property type="match status" value="1"/>
</dbReference>
<proteinExistence type="predicted"/>
<dbReference type="CDD" id="cd00090">
    <property type="entry name" value="HTH_ARSR"/>
    <property type="match status" value="1"/>
</dbReference>
<dbReference type="InterPro" id="IPR001034">
    <property type="entry name" value="DeoR_HTH"/>
</dbReference>
<dbReference type="PRINTS" id="PR00037">
    <property type="entry name" value="HTHLACR"/>
</dbReference>
<dbReference type="InterPro" id="IPR050313">
    <property type="entry name" value="Carb_Metab_HTH_regulators"/>
</dbReference>
<dbReference type="InterPro" id="IPR037171">
    <property type="entry name" value="NagB/RpiA_transferase-like"/>
</dbReference>
<dbReference type="Pfam" id="PF00455">
    <property type="entry name" value="DeoRC"/>
    <property type="match status" value="1"/>
</dbReference>
<evidence type="ECO:0000256" key="2">
    <source>
        <dbReference type="ARBA" id="ARBA00023163"/>
    </source>
</evidence>
<dbReference type="PANTHER" id="PTHR30363">
    <property type="entry name" value="HTH-TYPE TRANSCRIPTIONAL REGULATOR SRLR-RELATED"/>
    <property type="match status" value="1"/>
</dbReference>
<keyword evidence="1" id="KW-0805">Transcription regulation</keyword>
<dbReference type="InterPro" id="IPR014036">
    <property type="entry name" value="DeoR-like_C"/>
</dbReference>
<feature type="domain" description="HTH deoR-type" evidence="3">
    <location>
        <begin position="5"/>
        <end position="60"/>
    </location>
</feature>
<dbReference type="InterPro" id="IPR036390">
    <property type="entry name" value="WH_DNA-bd_sf"/>
</dbReference>
<name>A0A8B3FTD4_9ACTN</name>
<dbReference type="AlphaFoldDB" id="A0A8B3FTD4"/>
<accession>A0A8B3FTD4</accession>
<dbReference type="EMBL" id="RCIW01000007">
    <property type="protein sequence ID" value="RLP10815.1"/>
    <property type="molecule type" value="Genomic_DNA"/>
</dbReference>
<dbReference type="Pfam" id="PF08220">
    <property type="entry name" value="HTH_DeoR"/>
    <property type="match status" value="1"/>
</dbReference>
<dbReference type="SUPFAM" id="SSF100950">
    <property type="entry name" value="NagB/RpiA/CoA transferase-like"/>
    <property type="match status" value="1"/>
</dbReference>
<comment type="caution">
    <text evidence="4">The sequence shown here is derived from an EMBL/GenBank/DDBJ whole genome shotgun (WGS) entry which is preliminary data.</text>
</comment>
<dbReference type="PANTHER" id="PTHR30363:SF44">
    <property type="entry name" value="AGA OPERON TRANSCRIPTIONAL REPRESSOR-RELATED"/>
    <property type="match status" value="1"/>
</dbReference>
<protein>
    <submittedName>
        <fullName evidence="4">DeoR/GlpR transcriptional regulator</fullName>
    </submittedName>
</protein>
<dbReference type="Gene3D" id="3.40.50.1360">
    <property type="match status" value="1"/>
</dbReference>
<organism evidence="4 5">
    <name type="scientific">Propionibacterium australiense</name>
    <dbReference type="NCBI Taxonomy" id="119981"/>
    <lineage>
        <taxon>Bacteria</taxon>
        <taxon>Bacillati</taxon>
        <taxon>Actinomycetota</taxon>
        <taxon>Actinomycetes</taxon>
        <taxon>Propionibacteriales</taxon>
        <taxon>Propionibacteriaceae</taxon>
        <taxon>Propionibacterium</taxon>
    </lineage>
</organism>